<gene>
    <name evidence="4" type="ORF">DJ90_2993</name>
</gene>
<dbReference type="PROSITE" id="PS51736">
    <property type="entry name" value="RECOMBINASES_3"/>
    <property type="match status" value="1"/>
</dbReference>
<dbReference type="InterPro" id="IPR006119">
    <property type="entry name" value="Resolv_N"/>
</dbReference>
<evidence type="ECO:0008006" key="6">
    <source>
        <dbReference type="Google" id="ProtNLM"/>
    </source>
</evidence>
<protein>
    <recommendedName>
        <fullName evidence="6">Recombinase family protein</fullName>
    </recommendedName>
</protein>
<evidence type="ECO:0000256" key="1">
    <source>
        <dbReference type="SAM" id="Coils"/>
    </source>
</evidence>
<keyword evidence="5" id="KW-1185">Reference proteome</keyword>
<evidence type="ECO:0000259" key="2">
    <source>
        <dbReference type="PROSITE" id="PS51736"/>
    </source>
</evidence>
<reference evidence="4 5" key="1">
    <citation type="submission" date="2014-04" db="EMBL/GenBank/DDBJ databases">
        <authorList>
            <person name="Bishop-Lilly K.A."/>
            <person name="Broomall S.M."/>
            <person name="Chain P.S."/>
            <person name="Chertkov O."/>
            <person name="Coyne S.R."/>
            <person name="Daligault H.E."/>
            <person name="Davenport K.W."/>
            <person name="Erkkila T."/>
            <person name="Frey K.G."/>
            <person name="Gibbons H.S."/>
            <person name="Gu W."/>
            <person name="Jaissle J."/>
            <person name="Johnson S.L."/>
            <person name="Koroleva G.I."/>
            <person name="Ladner J.T."/>
            <person name="Lo C.-C."/>
            <person name="Minogue T.D."/>
            <person name="Munk C."/>
            <person name="Palacios G.F."/>
            <person name="Redden C.L."/>
            <person name="Rosenzweig C.N."/>
            <person name="Scholz M.B."/>
            <person name="Teshima H."/>
            <person name="Xu Y."/>
        </authorList>
    </citation>
    <scope>NUCLEOTIDE SEQUENCE [LARGE SCALE GENOMIC DNA]</scope>
    <source>
        <strain evidence="4 5">8244</strain>
    </source>
</reference>
<dbReference type="Pfam" id="PF07508">
    <property type="entry name" value="Recombinase"/>
    <property type="match status" value="1"/>
</dbReference>
<dbReference type="AlphaFoldDB" id="A0A090Y4J2"/>
<sequence length="561" mass="64964">MVHTVIDPEEKKLYDQYKNEFFSLVAQHKLDMSEEFCIYLRKSRADIEAEARGEGETFIRHLRNLLDLALRQKIYVAEIYKELVSGETIEARPVIQHVISEVEDERWQGVLVMEIERLARGDTIDQGTIAQTFKYSGTKIITPTKTYDPNNEFDEEYFEFGLYMSRREYKTINRRQQRGRVDSAKEGKYTGNINPYGYNRVKLVKTKGYTLEIVPEEARIVRLIYEWYTKGEPDQDGVYHRLGTGLIARKLNNLGIPSAKGGVWTVPTVRDILRNPVYNGKIKFKSRPLIKKKQNGKIIKSRPRAKKEDMILVDGLHPAIIDETTWNLAQEIMSKNPRKPVSLRLKISNPLAGLVVCGVCGRKMIRRPHKGRPATLMCQLPSCGNVSSFLDLVEQRILAGLKEWLKNYKAEWDKNVPVNNDAKNKVMELKIESKINQEKKLAELEQQLENAFDLVEQKVYDVDTFRIRSQQLKSKINDCKEALSKIEQEIALEKERTTARVRVIPQVEHVLDAYYKTDDPEIKNELLKSVLETSIYLKTKKARWNGSLDDFKVTLFPKLPQ</sequence>
<dbReference type="InterPro" id="IPR025827">
    <property type="entry name" value="Zn_ribbon_recom_dom"/>
</dbReference>
<dbReference type="PANTHER" id="PTHR30461">
    <property type="entry name" value="DNA-INVERTASE FROM LAMBDOID PROPHAGE"/>
    <property type="match status" value="1"/>
</dbReference>
<evidence type="ECO:0000259" key="3">
    <source>
        <dbReference type="PROSITE" id="PS51737"/>
    </source>
</evidence>
<dbReference type="PATRIC" id="fig|44252.3.peg.6276"/>
<dbReference type="PROSITE" id="PS51737">
    <property type="entry name" value="RECOMBINASE_DNA_BIND"/>
    <property type="match status" value="1"/>
</dbReference>
<dbReference type="RefSeq" id="WP_240534170.1">
    <property type="nucleotide sequence ID" value="NZ_JAKOBR010000117.1"/>
</dbReference>
<dbReference type="GeneID" id="77008670"/>
<dbReference type="PANTHER" id="PTHR30461:SF23">
    <property type="entry name" value="DNA RECOMBINASE-RELATED"/>
    <property type="match status" value="1"/>
</dbReference>
<accession>A0A090Y4J2</accession>
<evidence type="ECO:0000313" key="4">
    <source>
        <dbReference type="EMBL" id="KFM93081.1"/>
    </source>
</evidence>
<dbReference type="GO" id="GO:0003677">
    <property type="term" value="F:DNA binding"/>
    <property type="evidence" value="ECO:0007669"/>
    <property type="project" value="InterPro"/>
</dbReference>
<dbReference type="SMART" id="SM00857">
    <property type="entry name" value="Resolvase"/>
    <property type="match status" value="1"/>
</dbReference>
<feature type="domain" description="Recombinase" evidence="3">
    <location>
        <begin position="195"/>
        <end position="339"/>
    </location>
</feature>
<dbReference type="Gene3D" id="3.40.50.1390">
    <property type="entry name" value="Resolvase, N-terminal catalytic domain"/>
    <property type="match status" value="1"/>
</dbReference>
<dbReference type="Proteomes" id="UP000029278">
    <property type="component" value="Unassembled WGS sequence"/>
</dbReference>
<dbReference type="Gene3D" id="3.90.1750.20">
    <property type="entry name" value="Putative Large Serine Recombinase, Chain B, Domain 2"/>
    <property type="match status" value="1"/>
</dbReference>
<comment type="caution">
    <text evidence="4">The sequence shown here is derived from an EMBL/GenBank/DDBJ whole genome shotgun (WGS) entry which is preliminary data.</text>
</comment>
<dbReference type="Pfam" id="PF00239">
    <property type="entry name" value="Resolvase"/>
    <property type="match status" value="1"/>
</dbReference>
<keyword evidence="1" id="KW-0175">Coiled coil</keyword>
<feature type="coiled-coil region" evidence="1">
    <location>
        <begin position="427"/>
        <end position="496"/>
    </location>
</feature>
<dbReference type="CDD" id="cd00338">
    <property type="entry name" value="Ser_Recombinase"/>
    <property type="match status" value="1"/>
</dbReference>
<feature type="domain" description="Resolvase/invertase-type recombinase catalytic" evidence="2">
    <location>
        <begin position="35"/>
        <end position="187"/>
    </location>
</feature>
<dbReference type="SUPFAM" id="SSF53041">
    <property type="entry name" value="Resolvase-like"/>
    <property type="match status" value="1"/>
</dbReference>
<dbReference type="EMBL" id="JMQA01000053">
    <property type="protein sequence ID" value="KFM93081.1"/>
    <property type="molecule type" value="Genomic_DNA"/>
</dbReference>
<dbReference type="HOGENOM" id="CLU_010686_18_16_9"/>
<dbReference type="InterPro" id="IPR036162">
    <property type="entry name" value="Resolvase-like_N_sf"/>
</dbReference>
<name>A0A090Y4J2_PAEMA</name>
<dbReference type="Pfam" id="PF13408">
    <property type="entry name" value="Zn_ribbon_recom"/>
    <property type="match status" value="1"/>
</dbReference>
<proteinExistence type="predicted"/>
<dbReference type="InterPro" id="IPR011109">
    <property type="entry name" value="DNA_bind_recombinase_dom"/>
</dbReference>
<dbReference type="GO" id="GO:0000150">
    <property type="term" value="F:DNA strand exchange activity"/>
    <property type="evidence" value="ECO:0007669"/>
    <property type="project" value="InterPro"/>
</dbReference>
<dbReference type="STRING" id="44252.DJ90_2993"/>
<dbReference type="InterPro" id="IPR038109">
    <property type="entry name" value="DNA_bind_recomb_sf"/>
</dbReference>
<evidence type="ECO:0000313" key="5">
    <source>
        <dbReference type="Proteomes" id="UP000029278"/>
    </source>
</evidence>
<dbReference type="InterPro" id="IPR050639">
    <property type="entry name" value="SSR_resolvase"/>
</dbReference>
<organism evidence="4 5">
    <name type="scientific">Paenibacillus macerans</name>
    <name type="common">Bacillus macerans</name>
    <dbReference type="NCBI Taxonomy" id="44252"/>
    <lineage>
        <taxon>Bacteria</taxon>
        <taxon>Bacillati</taxon>
        <taxon>Bacillota</taxon>
        <taxon>Bacilli</taxon>
        <taxon>Bacillales</taxon>
        <taxon>Paenibacillaceae</taxon>
        <taxon>Paenibacillus</taxon>
    </lineage>
</organism>